<evidence type="ECO:0000313" key="3">
    <source>
        <dbReference type="Proteomes" id="UP000652761"/>
    </source>
</evidence>
<organism evidence="2 3">
    <name type="scientific">Colocasia esculenta</name>
    <name type="common">Wild taro</name>
    <name type="synonym">Arum esculentum</name>
    <dbReference type="NCBI Taxonomy" id="4460"/>
    <lineage>
        <taxon>Eukaryota</taxon>
        <taxon>Viridiplantae</taxon>
        <taxon>Streptophyta</taxon>
        <taxon>Embryophyta</taxon>
        <taxon>Tracheophyta</taxon>
        <taxon>Spermatophyta</taxon>
        <taxon>Magnoliopsida</taxon>
        <taxon>Liliopsida</taxon>
        <taxon>Araceae</taxon>
        <taxon>Aroideae</taxon>
        <taxon>Colocasieae</taxon>
        <taxon>Colocasia</taxon>
    </lineage>
</organism>
<gene>
    <name evidence="2" type="ORF">Taro_051626</name>
</gene>
<dbReference type="Proteomes" id="UP000652761">
    <property type="component" value="Unassembled WGS sequence"/>
</dbReference>
<dbReference type="EMBL" id="NMUH01008330">
    <property type="protein sequence ID" value="MQM18633.1"/>
    <property type="molecule type" value="Genomic_DNA"/>
</dbReference>
<keyword evidence="3" id="KW-1185">Reference proteome</keyword>
<dbReference type="AlphaFoldDB" id="A0A843XHB5"/>
<protein>
    <submittedName>
        <fullName evidence="2">Uncharacterized protein</fullName>
    </submittedName>
</protein>
<reference evidence="2" key="1">
    <citation type="submission" date="2017-07" db="EMBL/GenBank/DDBJ databases">
        <title>Taro Niue Genome Assembly and Annotation.</title>
        <authorList>
            <person name="Atibalentja N."/>
            <person name="Keating K."/>
            <person name="Fields C.J."/>
        </authorList>
    </citation>
    <scope>NUCLEOTIDE SEQUENCE</scope>
    <source>
        <strain evidence="2">Niue_2</strain>
        <tissue evidence="2">Leaf</tissue>
    </source>
</reference>
<accession>A0A843XHB5</accession>
<evidence type="ECO:0000313" key="2">
    <source>
        <dbReference type="EMBL" id="MQM18633.1"/>
    </source>
</evidence>
<comment type="caution">
    <text evidence="2">The sequence shown here is derived from an EMBL/GenBank/DDBJ whole genome shotgun (WGS) entry which is preliminary data.</text>
</comment>
<proteinExistence type="predicted"/>
<sequence length="90" mass="10634">MSVLEYEVQFVELSKYDPHIVDDESRKVKKFMMGLQPSLRTRLIVLDHQSMEAACAACRQESEMEQYLEEKKASMKRPSSSFQHHDRKKK</sequence>
<name>A0A843XHB5_COLES</name>
<feature type="region of interest" description="Disordered" evidence="1">
    <location>
        <begin position="69"/>
        <end position="90"/>
    </location>
</feature>
<evidence type="ECO:0000256" key="1">
    <source>
        <dbReference type="SAM" id="MobiDB-lite"/>
    </source>
</evidence>